<keyword evidence="5 10" id="KW-0573">Peptidoglycan synthesis</keyword>
<keyword evidence="7 10" id="KW-0472">Membrane</keyword>
<feature type="transmembrane region" description="Helical" evidence="10">
    <location>
        <begin position="132"/>
        <end position="150"/>
    </location>
</feature>
<keyword evidence="13" id="KW-1185">Reference proteome</keyword>
<dbReference type="RefSeq" id="WP_200808726.1">
    <property type="nucleotide sequence ID" value="NZ_FWZX01000055.1"/>
</dbReference>
<dbReference type="GO" id="GO:0009252">
    <property type="term" value="P:peptidoglycan biosynthetic process"/>
    <property type="evidence" value="ECO:0007669"/>
    <property type="project" value="UniProtKB-UniRule"/>
</dbReference>
<dbReference type="Proteomes" id="UP000192917">
    <property type="component" value="Unassembled WGS sequence"/>
</dbReference>
<evidence type="ECO:0000256" key="8">
    <source>
        <dbReference type="ARBA" id="ARBA00060041"/>
    </source>
</evidence>
<dbReference type="PIRSF" id="PIRSF002869">
    <property type="entry name" value="MviN"/>
    <property type="match status" value="1"/>
</dbReference>
<dbReference type="InterPro" id="IPR004268">
    <property type="entry name" value="MurJ"/>
</dbReference>
<dbReference type="GO" id="GO:0008360">
    <property type="term" value="P:regulation of cell shape"/>
    <property type="evidence" value="ECO:0007669"/>
    <property type="project" value="UniProtKB-UniRule"/>
</dbReference>
<evidence type="ECO:0000313" key="13">
    <source>
        <dbReference type="Proteomes" id="UP000192917"/>
    </source>
</evidence>
<evidence type="ECO:0000256" key="2">
    <source>
        <dbReference type="ARBA" id="ARBA00022475"/>
    </source>
</evidence>
<comment type="function">
    <text evidence="8 10 11">Involved in peptidoglycan biosynthesis. Transports lipid-linked peptidoglycan precursors from the inner to the outer leaflet of the cytoplasmic membrane.</text>
</comment>
<dbReference type="CDD" id="cd13123">
    <property type="entry name" value="MATE_MurJ_like"/>
    <property type="match status" value="1"/>
</dbReference>
<gene>
    <name evidence="10" type="primary">murJ</name>
    <name evidence="12" type="ORF">SAMN05428998_1555</name>
</gene>
<keyword evidence="10" id="KW-0997">Cell inner membrane</keyword>
<name>A0A1Y6CWY7_9PROT</name>
<dbReference type="GO" id="GO:0071555">
    <property type="term" value="P:cell wall organization"/>
    <property type="evidence" value="ECO:0007669"/>
    <property type="project" value="UniProtKB-UniRule"/>
</dbReference>
<feature type="transmembrane region" description="Helical" evidence="10">
    <location>
        <begin position="351"/>
        <end position="372"/>
    </location>
</feature>
<evidence type="ECO:0000256" key="9">
    <source>
        <dbReference type="ARBA" id="ARBA00061532"/>
    </source>
</evidence>
<evidence type="ECO:0000256" key="5">
    <source>
        <dbReference type="ARBA" id="ARBA00022984"/>
    </source>
</evidence>
<dbReference type="PANTHER" id="PTHR47019">
    <property type="entry name" value="LIPID II FLIPPASE MURJ"/>
    <property type="match status" value="1"/>
</dbReference>
<evidence type="ECO:0000256" key="6">
    <source>
        <dbReference type="ARBA" id="ARBA00022989"/>
    </source>
</evidence>
<dbReference type="HAMAP" id="MF_02078">
    <property type="entry name" value="MurJ_MviN"/>
    <property type="match status" value="1"/>
</dbReference>
<comment type="subcellular location">
    <subcellularLocation>
        <location evidence="10">Cell inner membrane</location>
        <topology evidence="10">Multi-pass membrane protein</topology>
    </subcellularLocation>
    <subcellularLocation>
        <location evidence="1">Cell membrane</location>
        <topology evidence="1">Multi-pass membrane protein</topology>
    </subcellularLocation>
</comment>
<keyword evidence="10 11" id="KW-0813">Transport</keyword>
<dbReference type="STRING" id="560819.SAMN05428998_1555"/>
<feature type="transmembrane region" description="Helical" evidence="10">
    <location>
        <begin position="480"/>
        <end position="504"/>
    </location>
</feature>
<keyword evidence="4 10" id="KW-0133">Cell shape</keyword>
<keyword evidence="2 10" id="KW-1003">Cell membrane</keyword>
<feature type="transmembrane region" description="Helical" evidence="10">
    <location>
        <begin position="309"/>
        <end position="331"/>
    </location>
</feature>
<evidence type="ECO:0000256" key="10">
    <source>
        <dbReference type="HAMAP-Rule" id="MF_02078"/>
    </source>
</evidence>
<keyword evidence="3 10" id="KW-0812">Transmembrane</keyword>
<dbReference type="PANTHER" id="PTHR47019:SF1">
    <property type="entry name" value="LIPID II FLIPPASE MURJ"/>
    <property type="match status" value="1"/>
</dbReference>
<feature type="transmembrane region" description="Helical" evidence="10">
    <location>
        <begin position="86"/>
        <end position="112"/>
    </location>
</feature>
<dbReference type="EMBL" id="FWZX01000055">
    <property type="protein sequence ID" value="SMF84328.1"/>
    <property type="molecule type" value="Genomic_DNA"/>
</dbReference>
<feature type="transmembrane region" description="Helical" evidence="10">
    <location>
        <begin position="409"/>
        <end position="428"/>
    </location>
</feature>
<feature type="transmembrane region" description="Helical" evidence="10">
    <location>
        <begin position="183"/>
        <end position="210"/>
    </location>
</feature>
<feature type="transmembrane region" description="Helical" evidence="10">
    <location>
        <begin position="231"/>
        <end position="257"/>
    </location>
</feature>
<feature type="transmembrane region" description="Helical" evidence="10">
    <location>
        <begin position="269"/>
        <end position="289"/>
    </location>
</feature>
<evidence type="ECO:0000256" key="1">
    <source>
        <dbReference type="ARBA" id="ARBA00004651"/>
    </source>
</evidence>
<feature type="transmembrane region" description="Helical" evidence="10">
    <location>
        <begin position="384"/>
        <end position="403"/>
    </location>
</feature>
<accession>A0A1Y6CWY7</accession>
<dbReference type="NCBIfam" id="TIGR01695">
    <property type="entry name" value="murJ_mviN"/>
    <property type="match status" value="1"/>
</dbReference>
<evidence type="ECO:0000256" key="3">
    <source>
        <dbReference type="ARBA" id="ARBA00022692"/>
    </source>
</evidence>
<dbReference type="InterPro" id="IPR051050">
    <property type="entry name" value="Lipid_II_flippase_MurJ/MviN"/>
</dbReference>
<keyword evidence="6 10" id="KW-1133">Transmembrane helix</keyword>
<dbReference type="Pfam" id="PF03023">
    <property type="entry name" value="MurJ"/>
    <property type="match status" value="1"/>
</dbReference>
<protein>
    <recommendedName>
        <fullName evidence="10">Probable lipid II flippase MurJ</fullName>
    </recommendedName>
</protein>
<dbReference type="GO" id="GO:0005886">
    <property type="term" value="C:plasma membrane"/>
    <property type="evidence" value="ECO:0007669"/>
    <property type="project" value="UniProtKB-SubCell"/>
</dbReference>
<dbReference type="GO" id="GO:0015648">
    <property type="term" value="F:lipid-linked peptidoglycan transporter activity"/>
    <property type="evidence" value="ECO:0007669"/>
    <property type="project" value="UniProtKB-UniRule"/>
</dbReference>
<dbReference type="GO" id="GO:0034204">
    <property type="term" value="P:lipid translocation"/>
    <property type="evidence" value="ECO:0007669"/>
    <property type="project" value="TreeGrafter"/>
</dbReference>
<feature type="transmembrane region" description="Helical" evidence="10">
    <location>
        <begin position="440"/>
        <end position="460"/>
    </location>
</feature>
<dbReference type="UniPathway" id="UPA00219"/>
<dbReference type="PRINTS" id="PR01806">
    <property type="entry name" value="VIRFACTRMVIN"/>
</dbReference>
<evidence type="ECO:0000313" key="12">
    <source>
        <dbReference type="EMBL" id="SMF84328.1"/>
    </source>
</evidence>
<dbReference type="AlphaFoldDB" id="A0A1Y6CWY7"/>
<evidence type="ECO:0000256" key="11">
    <source>
        <dbReference type="PIRNR" id="PIRNR002869"/>
    </source>
</evidence>
<feature type="transmembrane region" description="Helical" evidence="10">
    <location>
        <begin position="157"/>
        <end position="177"/>
    </location>
</feature>
<evidence type="ECO:0000256" key="4">
    <source>
        <dbReference type="ARBA" id="ARBA00022960"/>
    </source>
</evidence>
<sequence>MLLKHASSVAGWTLLSRLFGFLRDLVMASALGAGPLADAFMVAFRLPNHLRAVLGEGAFNAAFVPTYAAVLEREGQGAAADCRAQILTWVALVNVALLVVALGMTGAIVRLLAPGFADEPARFALTVELTRITFPYLLRLSTVTLLTGVLNAHGRFAAGAAAPILLNLAMTAALLSARHFPDAGHAAAVGVLAGGVVQLALLLLAVWRAGLSTRLSWPRASRPVRTFARRFGPAVLGAGGVQIAVFADTVIASLLPAGSISYLYYADRLYQLPLAVIGIALGTAILPALARRVAAGDEAGAARELGRGLAVAVVAGVPCAVVLALLGDWILSVLFARGAFGPADVLASARALAAYSVGLPAAIMLRPIVAALHARGDTATPVKALLVATLVNVLLKLVLVAPLRHAGLAAATSVGVWIYALLLLGLLWRRGFLGVAPYDRLLIVGGLVGSTAAGAAIVLGRDAFLQLSFVVPASPMLVPLGALVGLGSACYAVVAAAVWLIACLSRARSA</sequence>
<proteinExistence type="inferred from homology"/>
<keyword evidence="10 11" id="KW-0961">Cell wall biogenesis/degradation</keyword>
<reference evidence="12 13" key="1">
    <citation type="submission" date="2017-04" db="EMBL/GenBank/DDBJ databases">
        <authorList>
            <person name="Afonso C.L."/>
            <person name="Miller P.J."/>
            <person name="Scott M.A."/>
            <person name="Spackman E."/>
            <person name="Goraichik I."/>
            <person name="Dimitrov K.M."/>
            <person name="Suarez D.L."/>
            <person name="Swayne D.E."/>
        </authorList>
    </citation>
    <scope>NUCLEOTIDE SEQUENCE [LARGE SCALE GENOMIC DNA]</scope>
    <source>
        <strain evidence="12 13">USBA 355</strain>
    </source>
</reference>
<comment type="pathway">
    <text evidence="10">Cell wall biogenesis; peptidoglycan biosynthesis.</text>
</comment>
<organism evidence="12 13">
    <name type="scientific">Tistlia consotensis USBA 355</name>
    <dbReference type="NCBI Taxonomy" id="560819"/>
    <lineage>
        <taxon>Bacteria</taxon>
        <taxon>Pseudomonadati</taxon>
        <taxon>Pseudomonadota</taxon>
        <taxon>Alphaproteobacteria</taxon>
        <taxon>Rhodospirillales</taxon>
        <taxon>Rhodovibrionaceae</taxon>
        <taxon>Tistlia</taxon>
    </lineage>
</organism>
<comment type="similarity">
    <text evidence="9 10 11">Belongs to the MurJ/MviN family.</text>
</comment>
<evidence type="ECO:0000256" key="7">
    <source>
        <dbReference type="ARBA" id="ARBA00023136"/>
    </source>
</evidence>